<sequence length="280" mass="31325">MSGVDASGPLRALVADDERLLREQLKSRLADVWPDLVICGEARDGQDAVNQAEALRPDVVFLDIRMPALTGLEAAREIVTLPNWDGEIVFVTAYDEYAVAAFEQGALDYLLKPVEAERLAQTAQRLKGRLASRRNRLADAAPAADDAALDALLEKFMRAQQSVQRPGGAAAEPPLRWVQCAVGSTTRLINVKDVLFFRSDEKYTRVQTRDQEALIRTPIRELLPRLDEQQFWQIHRSTIVNVEAIAAVTRDDSGRQRVQINGHPEVLEVSRSFSHLFRAF</sequence>
<dbReference type="PROSITE" id="PS50110">
    <property type="entry name" value="RESPONSE_REGULATORY"/>
    <property type="match status" value="1"/>
</dbReference>
<feature type="modified residue" description="4-aspartylphosphate" evidence="1">
    <location>
        <position position="63"/>
    </location>
</feature>
<name>A0ABW0NIU6_9BURK</name>
<dbReference type="Gene3D" id="3.40.50.2300">
    <property type="match status" value="1"/>
</dbReference>
<dbReference type="InterPro" id="IPR011006">
    <property type="entry name" value="CheY-like_superfamily"/>
</dbReference>
<gene>
    <name evidence="4" type="ORF">ACFPOE_20480</name>
</gene>
<evidence type="ECO:0000259" key="2">
    <source>
        <dbReference type="PROSITE" id="PS50110"/>
    </source>
</evidence>
<proteinExistence type="predicted"/>
<reference evidence="5" key="1">
    <citation type="journal article" date="2019" name="Int. J. Syst. Evol. Microbiol.">
        <title>The Global Catalogue of Microorganisms (GCM) 10K type strain sequencing project: providing services to taxonomists for standard genome sequencing and annotation.</title>
        <authorList>
            <consortium name="The Broad Institute Genomics Platform"/>
            <consortium name="The Broad Institute Genome Sequencing Center for Infectious Disease"/>
            <person name="Wu L."/>
            <person name="Ma J."/>
        </authorList>
    </citation>
    <scope>NUCLEOTIDE SEQUENCE [LARGE SCALE GENOMIC DNA]</scope>
    <source>
        <strain evidence="5">CCUG 57401</strain>
    </source>
</reference>
<dbReference type="Pfam" id="PF00072">
    <property type="entry name" value="Response_reg"/>
    <property type="match status" value="1"/>
</dbReference>
<evidence type="ECO:0000259" key="3">
    <source>
        <dbReference type="PROSITE" id="PS50930"/>
    </source>
</evidence>
<protein>
    <submittedName>
        <fullName evidence="4">LytR/AlgR family response regulator transcription factor</fullName>
    </submittedName>
</protein>
<dbReference type="SUPFAM" id="SSF52172">
    <property type="entry name" value="CheY-like"/>
    <property type="match status" value="1"/>
</dbReference>
<dbReference type="InterPro" id="IPR001789">
    <property type="entry name" value="Sig_transdc_resp-reg_receiver"/>
</dbReference>
<evidence type="ECO:0000313" key="4">
    <source>
        <dbReference type="EMBL" id="MFC5499931.1"/>
    </source>
</evidence>
<dbReference type="PANTHER" id="PTHR37299:SF1">
    <property type="entry name" value="STAGE 0 SPORULATION PROTEIN A HOMOLOG"/>
    <property type="match status" value="1"/>
</dbReference>
<dbReference type="Proteomes" id="UP001596037">
    <property type="component" value="Unassembled WGS sequence"/>
</dbReference>
<dbReference type="Pfam" id="PF04397">
    <property type="entry name" value="LytTR"/>
    <property type="match status" value="1"/>
</dbReference>
<keyword evidence="1" id="KW-0597">Phosphoprotein</keyword>
<feature type="domain" description="Response regulatory" evidence="2">
    <location>
        <begin position="11"/>
        <end position="127"/>
    </location>
</feature>
<organism evidence="4 5">
    <name type="scientific">Caenimonas terrae</name>
    <dbReference type="NCBI Taxonomy" id="696074"/>
    <lineage>
        <taxon>Bacteria</taxon>
        <taxon>Pseudomonadati</taxon>
        <taxon>Pseudomonadota</taxon>
        <taxon>Betaproteobacteria</taxon>
        <taxon>Burkholderiales</taxon>
        <taxon>Comamonadaceae</taxon>
        <taxon>Caenimonas</taxon>
    </lineage>
</organism>
<dbReference type="PANTHER" id="PTHR37299">
    <property type="entry name" value="TRANSCRIPTIONAL REGULATOR-RELATED"/>
    <property type="match status" value="1"/>
</dbReference>
<dbReference type="InterPro" id="IPR007492">
    <property type="entry name" value="LytTR_DNA-bd_dom"/>
</dbReference>
<dbReference type="InterPro" id="IPR046947">
    <property type="entry name" value="LytR-like"/>
</dbReference>
<accession>A0ABW0NIU6</accession>
<dbReference type="PROSITE" id="PS50930">
    <property type="entry name" value="HTH_LYTTR"/>
    <property type="match status" value="1"/>
</dbReference>
<keyword evidence="5" id="KW-1185">Reference proteome</keyword>
<feature type="domain" description="HTH LytTR-type" evidence="3">
    <location>
        <begin position="182"/>
        <end position="280"/>
    </location>
</feature>
<dbReference type="EMBL" id="JBHSMF010000010">
    <property type="protein sequence ID" value="MFC5499931.1"/>
    <property type="molecule type" value="Genomic_DNA"/>
</dbReference>
<dbReference type="SMART" id="SM00850">
    <property type="entry name" value="LytTR"/>
    <property type="match status" value="1"/>
</dbReference>
<evidence type="ECO:0000256" key="1">
    <source>
        <dbReference type="PROSITE-ProRule" id="PRU00169"/>
    </source>
</evidence>
<comment type="caution">
    <text evidence="4">The sequence shown here is derived from an EMBL/GenBank/DDBJ whole genome shotgun (WGS) entry which is preliminary data.</text>
</comment>
<dbReference type="SMART" id="SM00448">
    <property type="entry name" value="REC"/>
    <property type="match status" value="1"/>
</dbReference>
<dbReference type="RefSeq" id="WP_376852178.1">
    <property type="nucleotide sequence ID" value="NZ_JBHSMF010000010.1"/>
</dbReference>
<evidence type="ECO:0000313" key="5">
    <source>
        <dbReference type="Proteomes" id="UP001596037"/>
    </source>
</evidence>
<dbReference type="Gene3D" id="2.40.50.1020">
    <property type="entry name" value="LytTr DNA-binding domain"/>
    <property type="match status" value="1"/>
</dbReference>